<reference evidence="2" key="1">
    <citation type="submission" date="2016-05" db="EMBL/GenBank/DDBJ databases">
        <authorList>
            <person name="Baek K."/>
            <person name="Yang S.-J."/>
        </authorList>
    </citation>
    <scope>NUCLEOTIDE SEQUENCE [LARGE SCALE GENOMIC DNA]</scope>
    <source>
        <strain evidence="2">ST58-10</strain>
    </source>
</reference>
<proteinExistence type="predicted"/>
<evidence type="ECO:0000313" key="1">
    <source>
        <dbReference type="EMBL" id="ANG64278.1"/>
    </source>
</evidence>
<accession>A0A1A9F315</accession>
<dbReference type="Proteomes" id="UP000078070">
    <property type="component" value="Chromosome"/>
</dbReference>
<sequence length="108" mass="11054">MATYRVVRAIIIPEAIPRRAGIILRQDTTTAHATTTARRVTGMIIRGPAIKGIVTGGVGLMAIVHIAAAAGETTVIPAQAVAGTTATGSFSARATAVVIEFRALSFLG</sequence>
<protein>
    <submittedName>
        <fullName evidence="1">Uncharacterized protein</fullName>
    </submittedName>
</protein>
<dbReference type="AlphaFoldDB" id="A0A1A9F315"/>
<name>A0A1A9F315_9GAMM</name>
<dbReference type="STRING" id="1821621.A8C75_18575"/>
<organism evidence="1 2">
    <name type="scientific">Marinobacterium aestuarii</name>
    <dbReference type="NCBI Taxonomy" id="1821621"/>
    <lineage>
        <taxon>Bacteria</taxon>
        <taxon>Pseudomonadati</taxon>
        <taxon>Pseudomonadota</taxon>
        <taxon>Gammaproteobacteria</taxon>
        <taxon>Oceanospirillales</taxon>
        <taxon>Oceanospirillaceae</taxon>
        <taxon>Marinobacterium</taxon>
    </lineage>
</organism>
<keyword evidence="2" id="KW-1185">Reference proteome</keyword>
<dbReference type="EMBL" id="CP015839">
    <property type="protein sequence ID" value="ANG64278.1"/>
    <property type="molecule type" value="Genomic_DNA"/>
</dbReference>
<evidence type="ECO:0000313" key="2">
    <source>
        <dbReference type="Proteomes" id="UP000078070"/>
    </source>
</evidence>
<gene>
    <name evidence="1" type="ORF">A8C75_18575</name>
</gene>
<dbReference type="KEGG" id="mars:A8C75_18575"/>
<reference evidence="1 2" key="2">
    <citation type="journal article" date="2018" name="Int. J. Syst. Evol. Microbiol.">
        <title>Marinobacterium aestuarii sp. nov., a benzene-degrading marine bacterium isolated from estuary sediment.</title>
        <authorList>
            <person name="Bae S.S."/>
            <person name="Jung J."/>
            <person name="Chung D."/>
            <person name="Baek K."/>
        </authorList>
    </citation>
    <scope>NUCLEOTIDE SEQUENCE [LARGE SCALE GENOMIC DNA]</scope>
    <source>
        <strain evidence="1 2">ST58-10</strain>
    </source>
</reference>